<proteinExistence type="predicted"/>
<keyword evidence="1" id="KW-0812">Transmembrane</keyword>
<evidence type="ECO:0000313" key="3">
    <source>
        <dbReference type="EMBL" id="KIL66344.1"/>
    </source>
</evidence>
<feature type="domain" description="VWFA" evidence="2">
    <location>
        <begin position="316"/>
        <end position="506"/>
    </location>
</feature>
<dbReference type="AlphaFoldDB" id="A0A0C2THE2"/>
<dbReference type="Pfam" id="PF00092">
    <property type="entry name" value="VWA"/>
    <property type="match status" value="1"/>
</dbReference>
<organism evidence="3 4">
    <name type="scientific">Amanita muscaria (strain Koide BX008)</name>
    <dbReference type="NCBI Taxonomy" id="946122"/>
    <lineage>
        <taxon>Eukaryota</taxon>
        <taxon>Fungi</taxon>
        <taxon>Dikarya</taxon>
        <taxon>Basidiomycota</taxon>
        <taxon>Agaricomycotina</taxon>
        <taxon>Agaricomycetes</taxon>
        <taxon>Agaricomycetidae</taxon>
        <taxon>Agaricales</taxon>
        <taxon>Pluteineae</taxon>
        <taxon>Amanitaceae</taxon>
        <taxon>Amanita</taxon>
    </lineage>
</organism>
<keyword evidence="1" id="KW-0472">Membrane</keyword>
<sequence>MGEKSQRVQRQTIPSVRSFLQAVRTLQPLVSDIRPPRNRWTHVPEMQKQHQQIEQHSADSSSQLTRVLTASNLFFVFIILLSYILIPMRPCSPPSCLPLDYEQLDPEWERKTMIVSCRVVSLRRRWFSLFGKPVPIIDCTPSSCPDHKTTNDNADNAASSPCRCPDCSDSSYALPQSLTEAETLNDWAKSSGSGHVVEVTSKLPIEQTAAETTSTTAETLTTSAETTTDTEIMGESAPETADQEFKYWVTHSGSELADEIASKLGTEKKDIDIVTAKELLTSLEPPPPPSDTVPGYNSWLDKSRPTTIEEYLRNFEVVFVVDDSGSMKGERWTETRDALATIAKKTFQLKVDTVSLRFLHDARYGKKKLVSWFDKVKPRGNTPLGRRLNVVFETHLDRIDSAVRESPEKYSKIPPLDIIVLTDGMPTDKGEDEPSKVVAKAVKRLNDSHYHPNTMGVQIVQIANEEKAEKMLRDLVVGDNGRIVDTVPYAGVVDSEKLLRILLGGVHPNIRAQLPVAMLAFEQRHE</sequence>
<evidence type="ECO:0000259" key="2">
    <source>
        <dbReference type="PROSITE" id="PS50234"/>
    </source>
</evidence>
<accession>A0A0C2THE2</accession>
<keyword evidence="4" id="KW-1185">Reference proteome</keyword>
<dbReference type="InterPro" id="IPR002035">
    <property type="entry name" value="VWF_A"/>
</dbReference>
<name>A0A0C2THE2_AMAMK</name>
<evidence type="ECO:0000313" key="4">
    <source>
        <dbReference type="Proteomes" id="UP000054549"/>
    </source>
</evidence>
<dbReference type="EMBL" id="KN818236">
    <property type="protein sequence ID" value="KIL66344.1"/>
    <property type="molecule type" value="Genomic_DNA"/>
</dbReference>
<keyword evidence="1" id="KW-1133">Transmembrane helix</keyword>
<dbReference type="SUPFAM" id="SSF53300">
    <property type="entry name" value="vWA-like"/>
    <property type="match status" value="1"/>
</dbReference>
<feature type="transmembrane region" description="Helical" evidence="1">
    <location>
        <begin position="67"/>
        <end position="86"/>
    </location>
</feature>
<dbReference type="InterPro" id="IPR036465">
    <property type="entry name" value="vWFA_dom_sf"/>
</dbReference>
<gene>
    <name evidence="3" type="ORF">M378DRAFT_10067</name>
</gene>
<dbReference type="InParanoid" id="A0A0C2THE2"/>
<dbReference type="PROSITE" id="PS50234">
    <property type="entry name" value="VWFA"/>
    <property type="match status" value="1"/>
</dbReference>
<dbReference type="STRING" id="946122.A0A0C2THE2"/>
<reference evidence="3 4" key="1">
    <citation type="submission" date="2014-04" db="EMBL/GenBank/DDBJ databases">
        <title>Evolutionary Origins and Diversification of the Mycorrhizal Mutualists.</title>
        <authorList>
            <consortium name="DOE Joint Genome Institute"/>
            <consortium name="Mycorrhizal Genomics Consortium"/>
            <person name="Kohler A."/>
            <person name="Kuo A."/>
            <person name="Nagy L.G."/>
            <person name="Floudas D."/>
            <person name="Copeland A."/>
            <person name="Barry K.W."/>
            <person name="Cichocki N."/>
            <person name="Veneault-Fourrey C."/>
            <person name="LaButti K."/>
            <person name="Lindquist E.A."/>
            <person name="Lipzen A."/>
            <person name="Lundell T."/>
            <person name="Morin E."/>
            <person name="Murat C."/>
            <person name="Riley R."/>
            <person name="Ohm R."/>
            <person name="Sun H."/>
            <person name="Tunlid A."/>
            <person name="Henrissat B."/>
            <person name="Grigoriev I.V."/>
            <person name="Hibbett D.S."/>
            <person name="Martin F."/>
        </authorList>
    </citation>
    <scope>NUCLEOTIDE SEQUENCE [LARGE SCALE GENOMIC DNA]</scope>
    <source>
        <strain evidence="3 4">Koide BX008</strain>
    </source>
</reference>
<dbReference type="Gene3D" id="3.40.50.410">
    <property type="entry name" value="von Willebrand factor, type A domain"/>
    <property type="match status" value="1"/>
</dbReference>
<dbReference type="PANTHER" id="PTHR34706:SF1">
    <property type="entry name" value="VWFA DOMAIN-CONTAINING PROTEIN"/>
    <property type="match status" value="1"/>
</dbReference>
<dbReference type="HOGENOM" id="CLU_039182_0_0_1"/>
<evidence type="ECO:0000256" key="1">
    <source>
        <dbReference type="SAM" id="Phobius"/>
    </source>
</evidence>
<dbReference type="Proteomes" id="UP000054549">
    <property type="component" value="Unassembled WGS sequence"/>
</dbReference>
<dbReference type="OrthoDB" id="2142040at2759"/>
<dbReference type="PANTHER" id="PTHR34706">
    <property type="entry name" value="SLR1338 PROTEIN"/>
    <property type="match status" value="1"/>
</dbReference>
<protein>
    <recommendedName>
        <fullName evidence="2">VWFA domain-containing protein</fullName>
    </recommendedName>
</protein>